<organism evidence="1 2">
    <name type="scientific">Clostridium tarantellae</name>
    <dbReference type="NCBI Taxonomy" id="39493"/>
    <lineage>
        <taxon>Bacteria</taxon>
        <taxon>Bacillati</taxon>
        <taxon>Bacillota</taxon>
        <taxon>Clostridia</taxon>
        <taxon>Eubacteriales</taxon>
        <taxon>Clostridiaceae</taxon>
        <taxon>Clostridium</taxon>
    </lineage>
</organism>
<evidence type="ECO:0000313" key="2">
    <source>
        <dbReference type="Proteomes" id="UP000430345"/>
    </source>
</evidence>
<gene>
    <name evidence="1" type="ORF">GBZ86_15830</name>
</gene>
<dbReference type="Proteomes" id="UP000430345">
    <property type="component" value="Unassembled WGS sequence"/>
</dbReference>
<evidence type="ECO:0000313" key="1">
    <source>
        <dbReference type="EMBL" id="MPQ45186.1"/>
    </source>
</evidence>
<keyword evidence="2" id="KW-1185">Reference proteome</keyword>
<dbReference type="RefSeq" id="WP_152892254.1">
    <property type="nucleotide sequence ID" value="NZ_WHJC01000487.1"/>
</dbReference>
<comment type="caution">
    <text evidence="1">The sequence shown here is derived from an EMBL/GenBank/DDBJ whole genome shotgun (WGS) entry which is preliminary data.</text>
</comment>
<accession>A0A6I1MNV3</accession>
<proteinExistence type="predicted"/>
<dbReference type="AlphaFoldDB" id="A0A6I1MNV3"/>
<protein>
    <submittedName>
        <fullName evidence="1">Uncharacterized protein</fullName>
    </submittedName>
</protein>
<name>A0A6I1MNV3_9CLOT</name>
<dbReference type="OrthoDB" id="1952652at2"/>
<feature type="non-terminal residue" evidence="1">
    <location>
        <position position="134"/>
    </location>
</feature>
<dbReference type="EMBL" id="WHJC01000487">
    <property type="protein sequence ID" value="MPQ45186.1"/>
    <property type="molecule type" value="Genomic_DNA"/>
</dbReference>
<reference evidence="1 2" key="1">
    <citation type="submission" date="2019-10" db="EMBL/GenBank/DDBJ databases">
        <title>The Genome Sequence of Clostridium tarantellae Isolated from Fish Brain.</title>
        <authorList>
            <person name="Bano L."/>
            <person name="Kiel M."/>
            <person name="Sales G."/>
            <person name="Doxey A.C."/>
            <person name="Mansfield M.J."/>
            <person name="Schiavone M."/>
            <person name="Rossetto O."/>
            <person name="Pirazzini M."/>
            <person name="Dobrindt U."/>
            <person name="Montecucco C."/>
        </authorList>
    </citation>
    <scope>NUCLEOTIDE SEQUENCE [LARGE SCALE GENOMIC DNA]</scope>
    <source>
        <strain evidence="1 2">DSM 3997</strain>
    </source>
</reference>
<sequence length="134" mass="15872">MICLLKPIKNEEFKSKVKIKCNNILNALDTYSNGLLEYVGNEKSFDIKEKYFLEFLEEVFNINNNSALVDFYLKDLNGEQLLNLLNYLEDKYKIILLENLKNLKNDTIYFKIDSKDLIFFITKLNTKNLFFCTL</sequence>